<organism evidence="3 4">
    <name type="scientific">Companilactobacillus kimchiensis</name>
    <dbReference type="NCBI Taxonomy" id="993692"/>
    <lineage>
        <taxon>Bacteria</taxon>
        <taxon>Bacillati</taxon>
        <taxon>Bacillota</taxon>
        <taxon>Bacilli</taxon>
        <taxon>Lactobacillales</taxon>
        <taxon>Lactobacillaceae</taxon>
        <taxon>Companilactobacillus</taxon>
    </lineage>
</organism>
<dbReference type="InterPro" id="IPR036514">
    <property type="entry name" value="SGNH_hydro_sf"/>
</dbReference>
<proteinExistence type="predicted"/>
<dbReference type="InterPro" id="IPR039329">
    <property type="entry name" value="SIAE"/>
</dbReference>
<dbReference type="EMBL" id="JQCF01000001">
    <property type="protein sequence ID" value="KRO00847.1"/>
    <property type="molecule type" value="Genomic_DNA"/>
</dbReference>
<evidence type="ECO:0000256" key="1">
    <source>
        <dbReference type="ARBA" id="ARBA00022801"/>
    </source>
</evidence>
<name>A0A0R2LGC2_9LACO</name>
<keyword evidence="1" id="KW-0378">Hydrolase</keyword>
<reference evidence="3 4" key="1">
    <citation type="journal article" date="2015" name="Genome Announc.">
        <title>Expanding the biotechnology potential of lactobacilli through comparative genomics of 213 strains and associated genera.</title>
        <authorList>
            <person name="Sun Z."/>
            <person name="Harris H.M."/>
            <person name="McCann A."/>
            <person name="Guo C."/>
            <person name="Argimon S."/>
            <person name="Zhang W."/>
            <person name="Yang X."/>
            <person name="Jeffery I.B."/>
            <person name="Cooney J.C."/>
            <person name="Kagawa T.F."/>
            <person name="Liu W."/>
            <person name="Song Y."/>
            <person name="Salvetti E."/>
            <person name="Wrobel A."/>
            <person name="Rasinkangas P."/>
            <person name="Parkhill J."/>
            <person name="Rea M.C."/>
            <person name="O'Sullivan O."/>
            <person name="Ritari J."/>
            <person name="Douillard F.P."/>
            <person name="Paul Ross R."/>
            <person name="Yang R."/>
            <person name="Briner A.E."/>
            <person name="Felis G.E."/>
            <person name="de Vos W.M."/>
            <person name="Barrangou R."/>
            <person name="Klaenhammer T.R."/>
            <person name="Caufield P.W."/>
            <person name="Cui Y."/>
            <person name="Zhang H."/>
            <person name="O'Toole P.W."/>
        </authorList>
    </citation>
    <scope>NUCLEOTIDE SEQUENCE [LARGE SCALE GENOMIC DNA]</scope>
    <source>
        <strain evidence="3 4">DSM 24716</strain>
    </source>
</reference>
<feature type="domain" description="Sialate O-acetylesterase" evidence="2">
    <location>
        <begin position="273"/>
        <end position="384"/>
    </location>
</feature>
<comment type="caution">
    <text evidence="3">The sequence shown here is derived from an EMBL/GenBank/DDBJ whole genome shotgun (WGS) entry which is preliminary data.</text>
</comment>
<dbReference type="InterPro" id="IPR005181">
    <property type="entry name" value="SASA"/>
</dbReference>
<evidence type="ECO:0000313" key="3">
    <source>
        <dbReference type="EMBL" id="KRO00847.1"/>
    </source>
</evidence>
<dbReference type="Gene3D" id="3.40.50.1110">
    <property type="entry name" value="SGNH hydrolase"/>
    <property type="match status" value="1"/>
</dbReference>
<dbReference type="Pfam" id="PF03629">
    <property type="entry name" value="SASA"/>
    <property type="match status" value="1"/>
</dbReference>
<dbReference type="PATRIC" id="fig|993692.3.peg.169"/>
<dbReference type="RefSeq" id="WP_057879584.1">
    <property type="nucleotide sequence ID" value="NZ_JQCF01000001.1"/>
</dbReference>
<sequence>MASLKLDGIYTDQMVVPVNKLFKISGQAISNSIVSLEIYNQNHSTIASENGSWMIEVDPLPAKIETNLKINNQNENIDIKNVRTGMVLLLTGQSNIEFKFRDDSEYQEQIESVDFDNVYFYNVPQLEYQDDELTLPEDLETSVWEVADKTTLWKMSDIGYWMVKKLHELNPNQVIGVIDCYKGGTSASSWVSEEVLQNDQNLISKYIKPFEKATTGKIQSDYDREFTEYNNLVVKHNSDLSKFMKENPKISLSDAKDHVGHTPWPPPMTPTSYLRPNGLYHTMIEKVKNYSFDKVIWYQGENDAGNPNLYGKLLEGLIKGWRKLFNDRSLPFYVIQLPGYVDEPKDAWAIIRQHQLEVSEELNDVHLISISDTGEKHNIHPTHKRIAGTRIGEIVSDIRYDASPTVYNYQSIDNKIYLFVNKVSALVQRGKVEFDVNVNGLWITREVMIEGHMLILNKTEGIQKIRYAFTNYPRCSVFNEFGAPLAPFEMEIG</sequence>
<evidence type="ECO:0000259" key="2">
    <source>
        <dbReference type="Pfam" id="PF03629"/>
    </source>
</evidence>
<dbReference type="AlphaFoldDB" id="A0A0R2LGC2"/>
<dbReference type="GO" id="GO:0005975">
    <property type="term" value="P:carbohydrate metabolic process"/>
    <property type="evidence" value="ECO:0007669"/>
    <property type="project" value="TreeGrafter"/>
</dbReference>
<dbReference type="STRING" id="993692.IV57_GL000168"/>
<dbReference type="PANTHER" id="PTHR22901">
    <property type="entry name" value="SIALATE O-ACETYLESTERASE"/>
    <property type="match status" value="1"/>
</dbReference>
<gene>
    <name evidence="3" type="ORF">IV57_GL000168</name>
</gene>
<protein>
    <recommendedName>
        <fullName evidence="2">Sialate O-acetylesterase domain-containing protein</fullName>
    </recommendedName>
</protein>
<keyword evidence="4" id="KW-1185">Reference proteome</keyword>
<dbReference type="GO" id="GO:0001681">
    <property type="term" value="F:sialate O-acetylesterase activity"/>
    <property type="evidence" value="ECO:0007669"/>
    <property type="project" value="InterPro"/>
</dbReference>
<dbReference type="Proteomes" id="UP000051006">
    <property type="component" value="Unassembled WGS sequence"/>
</dbReference>
<dbReference type="SUPFAM" id="SSF52266">
    <property type="entry name" value="SGNH hydrolase"/>
    <property type="match status" value="1"/>
</dbReference>
<dbReference type="OrthoDB" id="9795554at2"/>
<dbReference type="PANTHER" id="PTHR22901:SF0">
    <property type="entry name" value="SIALATE O-ACETYLESTERASE"/>
    <property type="match status" value="1"/>
</dbReference>
<evidence type="ECO:0000313" key="4">
    <source>
        <dbReference type="Proteomes" id="UP000051006"/>
    </source>
</evidence>
<accession>A0A0R2LGC2</accession>